<keyword evidence="2" id="KW-1185">Reference proteome</keyword>
<dbReference type="InterPro" id="IPR027417">
    <property type="entry name" value="P-loop_NTPase"/>
</dbReference>
<name>A0ABP7D6N8_9MICC</name>
<organism evidence="1 2">
    <name type="scientific">Zhihengliuella alba</name>
    <dbReference type="NCBI Taxonomy" id="547018"/>
    <lineage>
        <taxon>Bacteria</taxon>
        <taxon>Bacillati</taxon>
        <taxon>Actinomycetota</taxon>
        <taxon>Actinomycetes</taxon>
        <taxon>Micrococcales</taxon>
        <taxon>Micrococcaceae</taxon>
        <taxon>Zhihengliuella</taxon>
    </lineage>
</organism>
<dbReference type="Proteomes" id="UP001501536">
    <property type="component" value="Unassembled WGS sequence"/>
</dbReference>
<protein>
    <recommendedName>
        <fullName evidence="3">Terminase</fullName>
    </recommendedName>
</protein>
<accession>A0ABP7D6N8</accession>
<dbReference type="Gene3D" id="3.40.50.300">
    <property type="entry name" value="P-loop containing nucleotide triphosphate hydrolases"/>
    <property type="match status" value="1"/>
</dbReference>
<comment type="caution">
    <text evidence="1">The sequence shown here is derived from an EMBL/GenBank/DDBJ whole genome shotgun (WGS) entry which is preliminary data.</text>
</comment>
<proteinExistence type="predicted"/>
<evidence type="ECO:0000313" key="2">
    <source>
        <dbReference type="Proteomes" id="UP001501536"/>
    </source>
</evidence>
<evidence type="ECO:0000313" key="1">
    <source>
        <dbReference type="EMBL" id="GAA3699076.1"/>
    </source>
</evidence>
<dbReference type="EMBL" id="BAABCJ010000001">
    <property type="protein sequence ID" value="GAA3699076.1"/>
    <property type="molecule type" value="Genomic_DNA"/>
</dbReference>
<gene>
    <name evidence="1" type="ORF">GCM10022377_10100</name>
</gene>
<reference evidence="2" key="1">
    <citation type="journal article" date="2019" name="Int. J. Syst. Evol. Microbiol.">
        <title>The Global Catalogue of Microorganisms (GCM) 10K type strain sequencing project: providing services to taxonomists for standard genome sequencing and annotation.</title>
        <authorList>
            <consortium name="The Broad Institute Genomics Platform"/>
            <consortium name="The Broad Institute Genome Sequencing Center for Infectious Disease"/>
            <person name="Wu L."/>
            <person name="Ma J."/>
        </authorList>
    </citation>
    <scope>NUCLEOTIDE SEQUENCE [LARGE SCALE GENOMIC DNA]</scope>
    <source>
        <strain evidence="2">JCM 16961</strain>
    </source>
</reference>
<sequence>MAVEPKTASEALKWWPGLSLDVVPEWIEKHCVVPDGDFDAYGRKPPFLLRDYQLCFVSNHYAIRKSATPGMKSSAFVHQLSVLIDSQKKGKSPLVAAMICVEAVGPALFAGFAKGGEVWDCEEQGCDCGWVYHYRPGEPMARKWTAPLIQITANSEAQTENTYGALRPMIDYGPLSSQIPRTGEEVIRLPGGKSNQIVPVTSKAKSRLGARVTCVPWDEAGLFADESMWKVFRTQKRGLTAMGGRGFITSNPDDPATDNVVKDLYENPSDGVYFQWTPPPARWKWTNQADRRKILKFNYSDAPWVLMNLDGLEEDIKQAMRRDPAEAERFYGNRRVQGSGAWLKEIPWDGKSAPREVPDGTPIVLAGDLSNNNDWTGFRAMTADGYQFTPTYGPNHEPAIWRPTDGSLLIPRAEVRAAFDELQARFKVVRSYLDPAGSARGISAEADAMEVVEDDSWRLELKQWQAKYKTADGAPKVFAWETSTVSKIHPVLEAFKQAVNGDDSEFRHDGCVITRTHVLNAVVRARTGQRYILGKPNENQKIDQAMSSVLCYEAWSDALVADEFTEEEVDSRMFCL</sequence>
<evidence type="ECO:0008006" key="3">
    <source>
        <dbReference type="Google" id="ProtNLM"/>
    </source>
</evidence>